<comment type="subcellular location">
    <subcellularLocation>
        <location evidence="1">Membrane</location>
        <topology evidence="1">Multi-pass membrane protein</topology>
    </subcellularLocation>
</comment>
<dbReference type="PANTHER" id="PTHR48022">
    <property type="entry name" value="PLASTIDIC GLUCOSE TRANSPORTER 4"/>
    <property type="match status" value="1"/>
</dbReference>
<dbReference type="EMBL" id="FJOG01000007">
    <property type="protein sequence ID" value="CZR55910.1"/>
    <property type="molecule type" value="Genomic_DNA"/>
</dbReference>
<feature type="transmembrane region" description="Helical" evidence="5">
    <location>
        <begin position="190"/>
        <end position="209"/>
    </location>
</feature>
<dbReference type="AlphaFoldDB" id="A0A1L7WT14"/>
<feature type="transmembrane region" description="Helical" evidence="5">
    <location>
        <begin position="257"/>
        <end position="275"/>
    </location>
</feature>
<dbReference type="SUPFAM" id="SSF103473">
    <property type="entry name" value="MFS general substrate transporter"/>
    <property type="match status" value="1"/>
</dbReference>
<dbReference type="InterPro" id="IPR036259">
    <property type="entry name" value="MFS_trans_sf"/>
</dbReference>
<dbReference type="Gene3D" id="1.20.1250.20">
    <property type="entry name" value="MFS general substrate transporter like domains"/>
    <property type="match status" value="2"/>
</dbReference>
<dbReference type="GO" id="GO:0016020">
    <property type="term" value="C:membrane"/>
    <property type="evidence" value="ECO:0007669"/>
    <property type="project" value="UniProtKB-SubCell"/>
</dbReference>
<accession>A0A1L7WT14</accession>
<dbReference type="OrthoDB" id="6133115at2759"/>
<evidence type="ECO:0000313" key="6">
    <source>
        <dbReference type="EMBL" id="CZR55910.1"/>
    </source>
</evidence>
<feature type="transmembrane region" description="Helical" evidence="5">
    <location>
        <begin position="287"/>
        <end position="306"/>
    </location>
</feature>
<feature type="transmembrane region" description="Helical" evidence="5">
    <location>
        <begin position="106"/>
        <end position="127"/>
    </location>
</feature>
<keyword evidence="3 5" id="KW-1133">Transmembrane helix</keyword>
<dbReference type="InterPro" id="IPR050360">
    <property type="entry name" value="MFS_Sugar_Transporters"/>
</dbReference>
<reference evidence="6 7" key="1">
    <citation type="submission" date="2016-03" db="EMBL/GenBank/DDBJ databases">
        <authorList>
            <person name="Ploux O."/>
        </authorList>
    </citation>
    <scope>NUCLEOTIDE SEQUENCE [LARGE SCALE GENOMIC DNA]</scope>
    <source>
        <strain evidence="6 7">UAMH 11012</strain>
    </source>
</reference>
<dbReference type="InterPro" id="IPR005828">
    <property type="entry name" value="MFS_sugar_transport-like"/>
</dbReference>
<keyword evidence="4 5" id="KW-0472">Membrane</keyword>
<feature type="transmembrane region" description="Helical" evidence="5">
    <location>
        <begin position="356"/>
        <end position="375"/>
    </location>
</feature>
<gene>
    <name evidence="6" type="ORF">PAC_05798</name>
</gene>
<dbReference type="Pfam" id="PF00083">
    <property type="entry name" value="Sugar_tr"/>
    <property type="match status" value="2"/>
</dbReference>
<evidence type="ECO:0000256" key="3">
    <source>
        <dbReference type="ARBA" id="ARBA00022989"/>
    </source>
</evidence>
<feature type="transmembrane region" description="Helical" evidence="5">
    <location>
        <begin position="229"/>
        <end position="250"/>
    </location>
</feature>
<proteinExistence type="predicted"/>
<feature type="transmembrane region" description="Helical" evidence="5">
    <location>
        <begin position="326"/>
        <end position="344"/>
    </location>
</feature>
<dbReference type="GO" id="GO:0005351">
    <property type="term" value="F:carbohydrate:proton symporter activity"/>
    <property type="evidence" value="ECO:0007669"/>
    <property type="project" value="TreeGrafter"/>
</dbReference>
<evidence type="ECO:0000256" key="1">
    <source>
        <dbReference type="ARBA" id="ARBA00004141"/>
    </source>
</evidence>
<dbReference type="Proteomes" id="UP000184330">
    <property type="component" value="Unassembled WGS sequence"/>
</dbReference>
<evidence type="ECO:0000256" key="2">
    <source>
        <dbReference type="ARBA" id="ARBA00022692"/>
    </source>
</evidence>
<evidence type="ECO:0000256" key="5">
    <source>
        <dbReference type="SAM" id="Phobius"/>
    </source>
</evidence>
<sequence>MITSSSWGFDLSMTNGLQSVDRFMDHFDNPTGVRLGFYGACMSIGGIIGSIIGGPLAIMETWSKNLYMFAGAKLILGLGSNLQQVAGPVLVAELAHPKDRVTLTSLYNTSIYIGLIIGAWTTPRWYITKGHLEEARQILIKYHGNGVETDVVRAELQEIIAGVEVDKAMMKFNKDGIMSIIGTKGNRHHLWIAFWTAVGSQCLGSSLIASRLPQILDQVGLTTSKDKTLINEIMTIWNWVVALPAAFVIGRVARRKLFLFSTGGILCVFILWTAMAAQYLDTGKKCYGIAVVVLIFIFSFFSSICWIPHGHHLPLETVTTKQRGIFFAWTMFAINASAFVVSYINPIALDNISWRYYIIQCIFNFMVILIIYFTFVETHGMTLEEISVMFDGDEQFNRAAAAIGAELERKTSATEHANIEHVHGEVTVKA</sequence>
<protein>
    <submittedName>
        <fullName evidence="6">Related to MFS hexose transporter</fullName>
    </submittedName>
</protein>
<feature type="transmembrane region" description="Helical" evidence="5">
    <location>
        <begin position="35"/>
        <end position="59"/>
    </location>
</feature>
<keyword evidence="2 5" id="KW-0812">Transmembrane</keyword>
<name>A0A1L7WT14_9HELO</name>
<keyword evidence="7" id="KW-1185">Reference proteome</keyword>
<evidence type="ECO:0000256" key="4">
    <source>
        <dbReference type="ARBA" id="ARBA00023136"/>
    </source>
</evidence>
<organism evidence="6 7">
    <name type="scientific">Phialocephala subalpina</name>
    <dbReference type="NCBI Taxonomy" id="576137"/>
    <lineage>
        <taxon>Eukaryota</taxon>
        <taxon>Fungi</taxon>
        <taxon>Dikarya</taxon>
        <taxon>Ascomycota</taxon>
        <taxon>Pezizomycotina</taxon>
        <taxon>Leotiomycetes</taxon>
        <taxon>Helotiales</taxon>
        <taxon>Mollisiaceae</taxon>
        <taxon>Phialocephala</taxon>
        <taxon>Phialocephala fortinii species complex</taxon>
    </lineage>
</organism>
<evidence type="ECO:0000313" key="7">
    <source>
        <dbReference type="Proteomes" id="UP000184330"/>
    </source>
</evidence>
<feature type="transmembrane region" description="Helical" evidence="5">
    <location>
        <begin position="66"/>
        <end position="86"/>
    </location>
</feature>
<dbReference type="PANTHER" id="PTHR48022:SF64">
    <property type="entry name" value="MAJOR FACILITATOR SUPERFAMILY (MFS) PROFILE DOMAIN-CONTAINING PROTEIN"/>
    <property type="match status" value="1"/>
</dbReference>